<dbReference type="Pfam" id="PF16550">
    <property type="entry name" value="RPN13_C"/>
    <property type="match status" value="1"/>
</dbReference>
<dbReference type="PANTHER" id="PTHR12225">
    <property type="entry name" value="ADHESION REGULATING MOLECULE 1 110 KDA CELL MEMBRANE GLYCOPROTEIN"/>
    <property type="match status" value="1"/>
</dbReference>
<reference evidence="9 10" key="1">
    <citation type="journal article" date="2023" name="Nat. Commun.">
        <title>Origin of minicircular mitochondrial genomes in red algae.</title>
        <authorList>
            <person name="Lee Y."/>
            <person name="Cho C.H."/>
            <person name="Lee Y.M."/>
            <person name="Park S.I."/>
            <person name="Yang J.H."/>
            <person name="West J.A."/>
            <person name="Bhattacharya D."/>
            <person name="Yoon H.S."/>
        </authorList>
    </citation>
    <scope>NUCLEOTIDE SEQUENCE [LARGE SCALE GENOMIC DNA]</scope>
    <source>
        <strain evidence="9 10">CCMP1338</strain>
        <tissue evidence="9">Whole cell</tissue>
    </source>
</reference>
<dbReference type="GO" id="GO:0070628">
    <property type="term" value="F:proteasome binding"/>
    <property type="evidence" value="ECO:0007669"/>
    <property type="project" value="TreeGrafter"/>
</dbReference>
<evidence type="ECO:0000256" key="5">
    <source>
        <dbReference type="ARBA" id="ARBA00023242"/>
    </source>
</evidence>
<dbReference type="EMBL" id="JAMWBK010000009">
    <property type="protein sequence ID" value="KAJ8902465.1"/>
    <property type="molecule type" value="Genomic_DNA"/>
</dbReference>
<dbReference type="PANTHER" id="PTHR12225:SF0">
    <property type="entry name" value="PROTEASOMAL UBIQUITIN RECEPTOR ADRM1"/>
    <property type="match status" value="1"/>
</dbReference>
<dbReference type="AlphaFoldDB" id="A0AAV8UIT5"/>
<evidence type="ECO:0000256" key="3">
    <source>
        <dbReference type="ARBA" id="ARBA00022490"/>
    </source>
</evidence>
<evidence type="ECO:0000256" key="4">
    <source>
        <dbReference type="ARBA" id="ARBA00022942"/>
    </source>
</evidence>
<evidence type="ECO:0000256" key="1">
    <source>
        <dbReference type="ARBA" id="ARBA00004123"/>
    </source>
</evidence>
<sequence length="304" mass="33774">MTTPNFSPRWNGDDPMGNSNRSILVQFRAGRCKVEGTTITPDTRKGIFRIIQDEQHLKHVQWIDRSNGLIEEDYFTFSDVDLERIAQSSGRVFLLRWRDRSNKLFFWMQETNAEKDEDHFLLIRQALNGPEAGQTEEPGPEDPSGAVSTPAATPAADETNSGQQTAPSQLTTEQLQYILENMNPQVSGLDIPSVAELLSPEVVLPMLRDPAIEQSLQSLVQHLPEDDSSPEAVAELLSSPQFRQQVAALSQALQSGQAGELLRSFGIDAQSNESGMVALLQGLLRYHAQTRSMNPSEDNPMDET</sequence>
<evidence type="ECO:0000259" key="7">
    <source>
        <dbReference type="PROSITE" id="PS51916"/>
    </source>
</evidence>
<dbReference type="InterPro" id="IPR044868">
    <property type="entry name" value="Rpn13/ADRM1_Pru"/>
</dbReference>
<dbReference type="PROSITE" id="PS51916">
    <property type="entry name" value="DEUBAD"/>
    <property type="match status" value="1"/>
</dbReference>
<organism evidence="9 10">
    <name type="scientific">Rhodosorus marinus</name>
    <dbReference type="NCBI Taxonomy" id="101924"/>
    <lineage>
        <taxon>Eukaryota</taxon>
        <taxon>Rhodophyta</taxon>
        <taxon>Stylonematophyceae</taxon>
        <taxon>Stylonematales</taxon>
        <taxon>Stylonemataceae</taxon>
        <taxon>Rhodosorus</taxon>
    </lineage>
</organism>
<evidence type="ECO:0000313" key="9">
    <source>
        <dbReference type="EMBL" id="KAJ8902465.1"/>
    </source>
</evidence>
<feature type="domain" description="Pru" evidence="8">
    <location>
        <begin position="19"/>
        <end position="130"/>
    </location>
</feature>
<comment type="caution">
    <text evidence="9">The sequence shown here is derived from an EMBL/GenBank/DDBJ whole genome shotgun (WGS) entry which is preliminary data.</text>
</comment>
<feature type="compositionally biased region" description="Polar residues" evidence="6">
    <location>
        <begin position="158"/>
        <end position="168"/>
    </location>
</feature>
<feature type="region of interest" description="Disordered" evidence="6">
    <location>
        <begin position="130"/>
        <end position="168"/>
    </location>
</feature>
<gene>
    <name evidence="9" type="ORF">NDN08_006870</name>
</gene>
<comment type="subcellular location">
    <subcellularLocation>
        <location evidence="2">Cytoplasm</location>
    </subcellularLocation>
    <subcellularLocation>
        <location evidence="1">Nucleus</location>
    </subcellularLocation>
</comment>
<evidence type="ECO:0008006" key="11">
    <source>
        <dbReference type="Google" id="ProtNLM"/>
    </source>
</evidence>
<protein>
    <recommendedName>
        <fullName evidence="11">Pru domain-containing protein</fullName>
    </recommendedName>
</protein>
<keyword evidence="4" id="KW-0647">Proteasome</keyword>
<dbReference type="Pfam" id="PF04683">
    <property type="entry name" value="Rpn13_ADRM1_Pru"/>
    <property type="match status" value="1"/>
</dbReference>
<dbReference type="Gene3D" id="2.30.29.70">
    <property type="entry name" value="Proteasomal ubiquitin receptor Rpn13/ADRM1"/>
    <property type="match status" value="1"/>
</dbReference>
<dbReference type="Proteomes" id="UP001157974">
    <property type="component" value="Unassembled WGS sequence"/>
</dbReference>
<keyword evidence="5" id="KW-0539">Nucleus</keyword>
<dbReference type="InterPro" id="IPR038108">
    <property type="entry name" value="RPN13_DEUBAD_sf"/>
</dbReference>
<evidence type="ECO:0000259" key="8">
    <source>
        <dbReference type="PROSITE" id="PS51917"/>
    </source>
</evidence>
<dbReference type="PROSITE" id="PS51917">
    <property type="entry name" value="PRU"/>
    <property type="match status" value="1"/>
</dbReference>
<keyword evidence="3" id="KW-0963">Cytoplasm</keyword>
<dbReference type="InterPro" id="IPR032368">
    <property type="entry name" value="RPN13_DEUBAD"/>
</dbReference>
<dbReference type="GO" id="GO:0005634">
    <property type="term" value="C:nucleus"/>
    <property type="evidence" value="ECO:0007669"/>
    <property type="project" value="UniProtKB-SubCell"/>
</dbReference>
<dbReference type="GO" id="GO:0061133">
    <property type="term" value="F:endopeptidase activator activity"/>
    <property type="evidence" value="ECO:0007669"/>
    <property type="project" value="TreeGrafter"/>
</dbReference>
<evidence type="ECO:0000313" key="10">
    <source>
        <dbReference type="Proteomes" id="UP001157974"/>
    </source>
</evidence>
<keyword evidence="10" id="KW-1185">Reference proteome</keyword>
<dbReference type="InterPro" id="IPR044867">
    <property type="entry name" value="DEUBAD_dom"/>
</dbReference>
<dbReference type="InterPro" id="IPR006773">
    <property type="entry name" value="Rpn13/ADRM1"/>
</dbReference>
<name>A0AAV8UIT5_9RHOD</name>
<evidence type="ECO:0000256" key="6">
    <source>
        <dbReference type="SAM" id="MobiDB-lite"/>
    </source>
</evidence>
<feature type="domain" description="DEUBAD" evidence="7">
    <location>
        <begin position="185"/>
        <end position="293"/>
    </location>
</feature>
<evidence type="ECO:0000256" key="2">
    <source>
        <dbReference type="ARBA" id="ARBA00004496"/>
    </source>
</evidence>
<accession>A0AAV8UIT5</accession>
<proteinExistence type="predicted"/>
<dbReference type="Gene3D" id="1.10.2020.20">
    <property type="match status" value="1"/>
</dbReference>
<dbReference type="InterPro" id="IPR038633">
    <property type="entry name" value="Rpn13/ADRM1_Pru_sf"/>
</dbReference>
<dbReference type="GO" id="GO:0005737">
    <property type="term" value="C:cytoplasm"/>
    <property type="evidence" value="ECO:0007669"/>
    <property type="project" value="UniProtKB-SubCell"/>
</dbReference>
<dbReference type="GO" id="GO:0008541">
    <property type="term" value="C:proteasome regulatory particle, lid subcomplex"/>
    <property type="evidence" value="ECO:0007669"/>
    <property type="project" value="TreeGrafter"/>
</dbReference>